<protein>
    <submittedName>
        <fullName evidence="3">Leucine-rich repeat and Leucine-rich repeat,typical subtype and Leucine rich repeat 4-containing protein</fullName>
    </submittedName>
</protein>
<dbReference type="PANTHER" id="PTHR48051:SF1">
    <property type="entry name" value="RAS SUPPRESSOR PROTEIN 1"/>
    <property type="match status" value="1"/>
</dbReference>
<dbReference type="SMART" id="SM00369">
    <property type="entry name" value="LRR_TYP"/>
    <property type="match status" value="4"/>
</dbReference>
<evidence type="ECO:0000313" key="6">
    <source>
        <dbReference type="WormBase" id="SRAE_X000134000"/>
    </source>
</evidence>
<evidence type="ECO:0000256" key="2">
    <source>
        <dbReference type="ARBA" id="ARBA00022737"/>
    </source>
</evidence>
<dbReference type="InterPro" id="IPR003591">
    <property type="entry name" value="Leu-rich_rpt_typical-subtyp"/>
</dbReference>
<evidence type="ECO:0000313" key="4">
    <source>
        <dbReference type="Proteomes" id="UP000035682"/>
    </source>
</evidence>
<dbReference type="AlphaFoldDB" id="A0A090KQC7"/>
<dbReference type="InterPro" id="IPR032675">
    <property type="entry name" value="LRR_dom_sf"/>
</dbReference>
<dbReference type="OrthoDB" id="1728874at2759"/>
<dbReference type="GO" id="GO:0005737">
    <property type="term" value="C:cytoplasm"/>
    <property type="evidence" value="ECO:0007669"/>
    <property type="project" value="TreeGrafter"/>
</dbReference>
<keyword evidence="4" id="KW-1185">Reference proteome</keyword>
<reference evidence="4" key="2">
    <citation type="submission" date="2014-09" db="EMBL/GenBank/DDBJ databases">
        <authorList>
            <person name="Martin A.A."/>
        </authorList>
    </citation>
    <scope>NUCLEOTIDE SEQUENCE</scope>
    <source>
        <strain evidence="4">ED321</strain>
    </source>
</reference>
<dbReference type="RefSeq" id="XP_024498805.1">
    <property type="nucleotide sequence ID" value="XM_024647852.1"/>
</dbReference>
<dbReference type="OMA" id="AYMERYT"/>
<dbReference type="GeneID" id="36384402"/>
<reference evidence="5" key="3">
    <citation type="submission" date="2020-12" db="UniProtKB">
        <authorList>
            <consortium name="WormBaseParasite"/>
        </authorList>
    </citation>
    <scope>IDENTIFICATION</scope>
</reference>
<name>A0A090KQC7_STRRB</name>
<dbReference type="InterPro" id="IPR001611">
    <property type="entry name" value="Leu-rich_rpt"/>
</dbReference>
<dbReference type="EMBL" id="LN609396">
    <property type="protein sequence ID" value="CEF59594.1"/>
    <property type="molecule type" value="Genomic_DNA"/>
</dbReference>
<reference evidence="3" key="1">
    <citation type="submission" date="2014-09" db="EMBL/GenBank/DDBJ databases">
        <authorList>
            <person name="Aslett A.Martin."/>
        </authorList>
    </citation>
    <scope>NUCLEOTIDE SEQUENCE</scope>
    <source>
        <strain evidence="3">ED321 Heterogonic</strain>
    </source>
</reference>
<evidence type="ECO:0000313" key="5">
    <source>
        <dbReference type="WBParaSite" id="SRAE_X000134000.1"/>
    </source>
</evidence>
<organism evidence="3">
    <name type="scientific">Strongyloides ratti</name>
    <name type="common">Parasitic roundworm</name>
    <dbReference type="NCBI Taxonomy" id="34506"/>
    <lineage>
        <taxon>Eukaryota</taxon>
        <taxon>Metazoa</taxon>
        <taxon>Ecdysozoa</taxon>
        <taxon>Nematoda</taxon>
        <taxon>Chromadorea</taxon>
        <taxon>Rhabditida</taxon>
        <taxon>Tylenchina</taxon>
        <taxon>Panagrolaimomorpha</taxon>
        <taxon>Strongyloidoidea</taxon>
        <taxon>Strongyloididae</taxon>
        <taxon>Strongyloides</taxon>
    </lineage>
</organism>
<proteinExistence type="predicted"/>
<sequence length="263" mass="29712">MGGESSKNKPLNKGNVIPFIKKGTGIGKNVDIETFLATSRKTRVLNIKGLKLKSLPEKTIEVKDLLKHLDASENLITSLPTFIGNFSNLKQLILNHNMINLLPEEIGLCQNLTKLELSGNKLDNLPDNLKNLENLTTIILSKNVFTTFPKVLCYMVKLEVADISENSIVEIVDDIENINCLELNLSFNNLQKLNENIGKCKNLKVLRVNNNNLTIDSFPKSMLVESKIAKIDFENNNFTEKNFQTLPGYEAYEQRYTANRMKI</sequence>
<dbReference type="SUPFAM" id="SSF52047">
    <property type="entry name" value="RNI-like"/>
    <property type="match status" value="1"/>
</dbReference>
<dbReference type="PROSITE" id="PS51450">
    <property type="entry name" value="LRR"/>
    <property type="match status" value="2"/>
</dbReference>
<accession>A0A090KQC7</accession>
<dbReference type="SMART" id="SM00364">
    <property type="entry name" value="LRR_BAC"/>
    <property type="match status" value="4"/>
</dbReference>
<dbReference type="PANTHER" id="PTHR48051">
    <property type="match status" value="1"/>
</dbReference>
<dbReference type="Gene3D" id="3.80.10.10">
    <property type="entry name" value="Ribonuclease Inhibitor"/>
    <property type="match status" value="1"/>
</dbReference>
<keyword evidence="1" id="KW-0433">Leucine-rich repeat</keyword>
<dbReference type="InterPro" id="IPR050216">
    <property type="entry name" value="LRR_domain-containing"/>
</dbReference>
<gene>
    <name evidence="3 5 6" type="ORF">SRAE_X000134000</name>
</gene>
<evidence type="ECO:0000313" key="3">
    <source>
        <dbReference type="EMBL" id="CEF59594.1"/>
    </source>
</evidence>
<dbReference type="CTD" id="36384402"/>
<evidence type="ECO:0000256" key="1">
    <source>
        <dbReference type="ARBA" id="ARBA00022614"/>
    </source>
</evidence>
<dbReference type="Pfam" id="PF13855">
    <property type="entry name" value="LRR_8"/>
    <property type="match status" value="1"/>
</dbReference>
<keyword evidence="2" id="KW-0677">Repeat</keyword>
<dbReference type="WormBase" id="SRAE_X000134000">
    <property type="protein sequence ID" value="SRP12234"/>
    <property type="gene ID" value="WBGene00266908"/>
</dbReference>
<dbReference type="WBParaSite" id="SRAE_X000134000.1">
    <property type="protein sequence ID" value="SRAE_X000134000.1"/>
    <property type="gene ID" value="WBGene00266908"/>
</dbReference>
<dbReference type="Proteomes" id="UP000035682">
    <property type="component" value="Unplaced"/>
</dbReference>